<feature type="domain" description="DDE-1" evidence="1">
    <location>
        <begin position="104"/>
        <end position="161"/>
    </location>
</feature>
<dbReference type="AlphaFoldDB" id="A0A0C9Z6R3"/>
<dbReference type="PANTHER" id="PTHR19303:SF73">
    <property type="entry name" value="PROTEIN PDC2"/>
    <property type="match status" value="1"/>
</dbReference>
<proteinExistence type="predicted"/>
<gene>
    <name evidence="2" type="ORF">PISMIDRAFT_114960</name>
</gene>
<dbReference type="InterPro" id="IPR004875">
    <property type="entry name" value="DDE_SF_endonuclease_dom"/>
</dbReference>
<dbReference type="PANTHER" id="PTHR19303">
    <property type="entry name" value="TRANSPOSON"/>
    <property type="match status" value="1"/>
</dbReference>
<dbReference type="Pfam" id="PF03184">
    <property type="entry name" value="DDE_1"/>
    <property type="match status" value="1"/>
</dbReference>
<evidence type="ECO:0000259" key="1">
    <source>
        <dbReference type="Pfam" id="PF03184"/>
    </source>
</evidence>
<dbReference type="HOGENOM" id="CLU_018294_5_2_1"/>
<protein>
    <recommendedName>
        <fullName evidence="1">DDE-1 domain-containing protein</fullName>
    </recommendedName>
</protein>
<dbReference type="EMBL" id="KN833885">
    <property type="protein sequence ID" value="KIK15578.1"/>
    <property type="molecule type" value="Genomic_DNA"/>
</dbReference>
<dbReference type="InterPro" id="IPR050863">
    <property type="entry name" value="CenT-Element_Derived"/>
</dbReference>
<sequence>MLREKHSRFEDEFHVPQEERLSGEGWLHSFCKTYKIREHRRHGEAGSVDLEAVETEQQQCQKIMARFAPRDHFNFDETALFPYAPPDRGLATCQLSGKKKEKFRITVGLACNADGSEKLEPIFIGKSSKPQCFKKQTPEECGFYYQNNEKAWMTSSIFEECVSHLSPTGHVAH</sequence>
<dbReference type="OrthoDB" id="162969at2759"/>
<name>A0A0C9Z6R3_9AGAM</name>
<reference evidence="2 3" key="1">
    <citation type="submission" date="2014-04" db="EMBL/GenBank/DDBJ databases">
        <authorList>
            <consortium name="DOE Joint Genome Institute"/>
            <person name="Kuo A."/>
            <person name="Kohler A."/>
            <person name="Costa M.D."/>
            <person name="Nagy L.G."/>
            <person name="Floudas D."/>
            <person name="Copeland A."/>
            <person name="Barry K.W."/>
            <person name="Cichocki N."/>
            <person name="Veneault-Fourrey C."/>
            <person name="LaButti K."/>
            <person name="Lindquist E.A."/>
            <person name="Lipzen A."/>
            <person name="Lundell T."/>
            <person name="Morin E."/>
            <person name="Murat C."/>
            <person name="Sun H."/>
            <person name="Tunlid A."/>
            <person name="Henrissat B."/>
            <person name="Grigoriev I.V."/>
            <person name="Hibbett D.S."/>
            <person name="Martin F."/>
            <person name="Nordberg H.P."/>
            <person name="Cantor M.N."/>
            <person name="Hua S.X."/>
        </authorList>
    </citation>
    <scope>NUCLEOTIDE SEQUENCE [LARGE SCALE GENOMIC DNA]</scope>
    <source>
        <strain evidence="2 3">441</strain>
    </source>
</reference>
<evidence type="ECO:0000313" key="2">
    <source>
        <dbReference type="EMBL" id="KIK15578.1"/>
    </source>
</evidence>
<dbReference type="GO" id="GO:0003677">
    <property type="term" value="F:DNA binding"/>
    <property type="evidence" value="ECO:0007669"/>
    <property type="project" value="TreeGrafter"/>
</dbReference>
<dbReference type="GO" id="GO:0005634">
    <property type="term" value="C:nucleus"/>
    <property type="evidence" value="ECO:0007669"/>
    <property type="project" value="TreeGrafter"/>
</dbReference>
<keyword evidence="3" id="KW-1185">Reference proteome</keyword>
<dbReference type="STRING" id="765257.A0A0C9Z6R3"/>
<evidence type="ECO:0000313" key="3">
    <source>
        <dbReference type="Proteomes" id="UP000054018"/>
    </source>
</evidence>
<accession>A0A0C9Z6R3</accession>
<reference evidence="3" key="2">
    <citation type="submission" date="2015-01" db="EMBL/GenBank/DDBJ databases">
        <title>Evolutionary Origins and Diversification of the Mycorrhizal Mutualists.</title>
        <authorList>
            <consortium name="DOE Joint Genome Institute"/>
            <consortium name="Mycorrhizal Genomics Consortium"/>
            <person name="Kohler A."/>
            <person name="Kuo A."/>
            <person name="Nagy L.G."/>
            <person name="Floudas D."/>
            <person name="Copeland A."/>
            <person name="Barry K.W."/>
            <person name="Cichocki N."/>
            <person name="Veneault-Fourrey C."/>
            <person name="LaButti K."/>
            <person name="Lindquist E.A."/>
            <person name="Lipzen A."/>
            <person name="Lundell T."/>
            <person name="Morin E."/>
            <person name="Murat C."/>
            <person name="Riley R."/>
            <person name="Ohm R."/>
            <person name="Sun H."/>
            <person name="Tunlid A."/>
            <person name="Henrissat B."/>
            <person name="Grigoriev I.V."/>
            <person name="Hibbett D.S."/>
            <person name="Martin F."/>
        </authorList>
    </citation>
    <scope>NUCLEOTIDE SEQUENCE [LARGE SCALE GENOMIC DNA]</scope>
    <source>
        <strain evidence="3">441</strain>
    </source>
</reference>
<organism evidence="2 3">
    <name type="scientific">Pisolithus microcarpus 441</name>
    <dbReference type="NCBI Taxonomy" id="765257"/>
    <lineage>
        <taxon>Eukaryota</taxon>
        <taxon>Fungi</taxon>
        <taxon>Dikarya</taxon>
        <taxon>Basidiomycota</taxon>
        <taxon>Agaricomycotina</taxon>
        <taxon>Agaricomycetes</taxon>
        <taxon>Agaricomycetidae</taxon>
        <taxon>Boletales</taxon>
        <taxon>Sclerodermatineae</taxon>
        <taxon>Pisolithaceae</taxon>
        <taxon>Pisolithus</taxon>
    </lineage>
</organism>
<dbReference type="Proteomes" id="UP000054018">
    <property type="component" value="Unassembled WGS sequence"/>
</dbReference>